<accession>A0AAV4GHT8</accession>
<name>A0AAV4GHT8_9GAST</name>
<gene>
    <name evidence="1" type="ORF">ElyMa_006012400</name>
</gene>
<proteinExistence type="predicted"/>
<evidence type="ECO:0008006" key="3">
    <source>
        <dbReference type="Google" id="ProtNLM"/>
    </source>
</evidence>
<organism evidence="1 2">
    <name type="scientific">Elysia marginata</name>
    <dbReference type="NCBI Taxonomy" id="1093978"/>
    <lineage>
        <taxon>Eukaryota</taxon>
        <taxon>Metazoa</taxon>
        <taxon>Spiralia</taxon>
        <taxon>Lophotrochozoa</taxon>
        <taxon>Mollusca</taxon>
        <taxon>Gastropoda</taxon>
        <taxon>Heterobranchia</taxon>
        <taxon>Euthyneura</taxon>
        <taxon>Panpulmonata</taxon>
        <taxon>Sacoglossa</taxon>
        <taxon>Placobranchoidea</taxon>
        <taxon>Plakobranchidae</taxon>
        <taxon>Elysia</taxon>
    </lineage>
</organism>
<dbReference type="EMBL" id="BMAT01012059">
    <property type="protein sequence ID" value="GFR84839.1"/>
    <property type="molecule type" value="Genomic_DNA"/>
</dbReference>
<reference evidence="1 2" key="1">
    <citation type="journal article" date="2021" name="Elife">
        <title>Chloroplast acquisition without the gene transfer in kleptoplastic sea slugs, Plakobranchus ocellatus.</title>
        <authorList>
            <person name="Maeda T."/>
            <person name="Takahashi S."/>
            <person name="Yoshida T."/>
            <person name="Shimamura S."/>
            <person name="Takaki Y."/>
            <person name="Nagai Y."/>
            <person name="Toyoda A."/>
            <person name="Suzuki Y."/>
            <person name="Arimoto A."/>
            <person name="Ishii H."/>
            <person name="Satoh N."/>
            <person name="Nishiyama T."/>
            <person name="Hasebe M."/>
            <person name="Maruyama T."/>
            <person name="Minagawa J."/>
            <person name="Obokata J."/>
            <person name="Shigenobu S."/>
        </authorList>
    </citation>
    <scope>NUCLEOTIDE SEQUENCE [LARGE SCALE GENOMIC DNA]</scope>
</reference>
<sequence>MRPQFPRSEHQIYFQHKSYYLLLFVAKLDRRIIHVNNSTPMITPHASKLAHVPTHLTVVPRHNTFKYRVLICGDFNAHTSNVQALVKISKPKPYSMVWKIRISRARLVCQNTPFYTH</sequence>
<protein>
    <recommendedName>
        <fullName evidence="3">Endonuclease/exonuclease/phosphatase domain-containing protein</fullName>
    </recommendedName>
</protein>
<keyword evidence="2" id="KW-1185">Reference proteome</keyword>
<dbReference type="Proteomes" id="UP000762676">
    <property type="component" value="Unassembled WGS sequence"/>
</dbReference>
<evidence type="ECO:0000313" key="1">
    <source>
        <dbReference type="EMBL" id="GFR84839.1"/>
    </source>
</evidence>
<dbReference type="AlphaFoldDB" id="A0AAV4GHT8"/>
<evidence type="ECO:0000313" key="2">
    <source>
        <dbReference type="Proteomes" id="UP000762676"/>
    </source>
</evidence>
<comment type="caution">
    <text evidence="1">The sequence shown here is derived from an EMBL/GenBank/DDBJ whole genome shotgun (WGS) entry which is preliminary data.</text>
</comment>